<dbReference type="Gene3D" id="1.10.10.10">
    <property type="entry name" value="Winged helix-like DNA-binding domain superfamily/Winged helix DNA-binding domain"/>
    <property type="match status" value="1"/>
</dbReference>
<dbReference type="RefSeq" id="WP_405276025.1">
    <property type="nucleotide sequence ID" value="NZ_CP144380.1"/>
</dbReference>
<gene>
    <name evidence="2" type="ORF">WI372_00115</name>
</gene>
<dbReference type="Pfam" id="PF03551">
    <property type="entry name" value="PadR"/>
    <property type="match status" value="1"/>
</dbReference>
<dbReference type="SUPFAM" id="SSF46785">
    <property type="entry name" value="Winged helix' DNA-binding domain"/>
    <property type="match status" value="1"/>
</dbReference>
<dbReference type="Proteomes" id="UP001484239">
    <property type="component" value="Unassembled WGS sequence"/>
</dbReference>
<accession>A0ABU9E3R9</accession>
<dbReference type="InterPro" id="IPR036390">
    <property type="entry name" value="WH_DNA-bd_sf"/>
</dbReference>
<protein>
    <submittedName>
        <fullName evidence="2">PadR family transcriptional regulator</fullName>
    </submittedName>
</protein>
<feature type="domain" description="Transcription regulator PadR N-terminal" evidence="1">
    <location>
        <begin position="14"/>
        <end position="87"/>
    </location>
</feature>
<keyword evidence="3" id="KW-1185">Reference proteome</keyword>
<evidence type="ECO:0000259" key="1">
    <source>
        <dbReference type="Pfam" id="PF03551"/>
    </source>
</evidence>
<dbReference type="PANTHER" id="PTHR33169:SF14">
    <property type="entry name" value="TRANSCRIPTIONAL REGULATOR RV3488"/>
    <property type="match status" value="1"/>
</dbReference>
<name>A0ABU9E3R9_9BACT</name>
<dbReference type="PANTHER" id="PTHR33169">
    <property type="entry name" value="PADR-FAMILY TRANSCRIPTIONAL REGULATOR"/>
    <property type="match status" value="1"/>
</dbReference>
<dbReference type="InterPro" id="IPR005149">
    <property type="entry name" value="Tscrpt_reg_PadR_N"/>
</dbReference>
<dbReference type="EMBL" id="JBBHLI010000001">
    <property type="protein sequence ID" value="MEK9499379.1"/>
    <property type="molecule type" value="Genomic_DNA"/>
</dbReference>
<evidence type="ECO:0000313" key="2">
    <source>
        <dbReference type="EMBL" id="MEK9499379.1"/>
    </source>
</evidence>
<dbReference type="InterPro" id="IPR052509">
    <property type="entry name" value="Metal_resp_DNA-bind_regulator"/>
</dbReference>
<dbReference type="InterPro" id="IPR017799">
    <property type="entry name" value="Tscrpt_reg_PadR_acidobac-type"/>
</dbReference>
<dbReference type="InterPro" id="IPR036388">
    <property type="entry name" value="WH-like_DNA-bd_sf"/>
</dbReference>
<reference evidence="2 3" key="1">
    <citation type="submission" date="2024-02" db="EMBL/GenBank/DDBJ databases">
        <title>A novel Gemmatimonadota bacterium.</title>
        <authorList>
            <person name="Du Z.-J."/>
            <person name="Ye Y.-Q."/>
        </authorList>
    </citation>
    <scope>NUCLEOTIDE SEQUENCE [LARGE SCALE GENOMIC DNA]</scope>
    <source>
        <strain evidence="2 3">DH-20</strain>
    </source>
</reference>
<sequence>MALDLLKGTLDVLVLKTLSWGPLHGYGVSRAIRLATDELLQVEEGALYPALRRLESRGLVEASWGRTDTGREARFYALTPAGEEALEAERRGWERYVMAMARVLDAEGPLG</sequence>
<comment type="caution">
    <text evidence="2">The sequence shown here is derived from an EMBL/GenBank/DDBJ whole genome shotgun (WGS) entry which is preliminary data.</text>
</comment>
<evidence type="ECO:0000313" key="3">
    <source>
        <dbReference type="Proteomes" id="UP001484239"/>
    </source>
</evidence>
<proteinExistence type="predicted"/>
<dbReference type="NCBIfam" id="TIGR03433">
    <property type="entry name" value="padR_acidobact"/>
    <property type="match status" value="1"/>
</dbReference>
<organism evidence="2 3">
    <name type="scientific">Gaopeijia maritima</name>
    <dbReference type="NCBI Taxonomy" id="3119007"/>
    <lineage>
        <taxon>Bacteria</taxon>
        <taxon>Pseudomonadati</taxon>
        <taxon>Gemmatimonadota</taxon>
        <taxon>Longimicrobiia</taxon>
        <taxon>Gaopeijiales</taxon>
        <taxon>Gaopeijiaceae</taxon>
        <taxon>Gaopeijia</taxon>
    </lineage>
</organism>